<gene>
    <name evidence="1" type="ORF">PQQ63_32570</name>
</gene>
<evidence type="ECO:0000313" key="1">
    <source>
        <dbReference type="EMBL" id="MFM0641437.1"/>
    </source>
</evidence>
<proteinExistence type="predicted"/>
<accession>A0ABW9E376</accession>
<keyword evidence="2" id="KW-1185">Reference proteome</keyword>
<organism evidence="1 2">
    <name type="scientific">Paraburkholderia metrosideri</name>
    <dbReference type="NCBI Taxonomy" id="580937"/>
    <lineage>
        <taxon>Bacteria</taxon>
        <taxon>Pseudomonadati</taxon>
        <taxon>Pseudomonadota</taxon>
        <taxon>Betaproteobacteria</taxon>
        <taxon>Burkholderiales</taxon>
        <taxon>Burkholderiaceae</taxon>
        <taxon>Paraburkholderia</taxon>
    </lineage>
</organism>
<evidence type="ECO:0000313" key="2">
    <source>
        <dbReference type="Proteomes" id="UP001629432"/>
    </source>
</evidence>
<dbReference type="RefSeq" id="WP_408340015.1">
    <property type="nucleotide sequence ID" value="NZ_JAQQCF010000040.1"/>
</dbReference>
<name>A0ABW9E376_9BURK</name>
<sequence length="258" mass="27989">MRFEPQTKRQEAADAGQKYTLAAYPEIWANDVALVGRVRQFLGVNFHWHDRLVTKGSDLEVVQVLRDMVRGGSIVVIAERPAAVGRVGVGAPPAVKKSFHQSVMERMGLSANAAWDYIDQYNAMVDRVNEIEAVGNAIAGNTMLNAMDDFSSDGIATGDFGADTLSLPSDAQPFEYTKNPVVGDAFELAKTPNEGEPGTWYTNSGSGQMRLFGNDGRPVVDIDYDHDHGQGVPHAHHWGIDPLSGNLKRGPGLAMPMP</sequence>
<protein>
    <submittedName>
        <fullName evidence="1">Uncharacterized protein</fullName>
    </submittedName>
</protein>
<comment type="caution">
    <text evidence="1">The sequence shown here is derived from an EMBL/GenBank/DDBJ whole genome shotgun (WGS) entry which is preliminary data.</text>
</comment>
<reference evidence="1 2" key="1">
    <citation type="journal article" date="2024" name="Chem. Sci.">
        <title>Discovery of megapolipeptins by genome mining of a Burkholderiales bacteria collection.</title>
        <authorList>
            <person name="Paulo B.S."/>
            <person name="Recchia M.J.J."/>
            <person name="Lee S."/>
            <person name="Fergusson C.H."/>
            <person name="Romanowski S.B."/>
            <person name="Hernandez A."/>
            <person name="Krull N."/>
            <person name="Liu D.Y."/>
            <person name="Cavanagh H."/>
            <person name="Bos A."/>
            <person name="Gray C.A."/>
            <person name="Murphy B.T."/>
            <person name="Linington R.G."/>
            <person name="Eustaquio A.S."/>
        </authorList>
    </citation>
    <scope>NUCLEOTIDE SEQUENCE [LARGE SCALE GENOMIC DNA]</scope>
    <source>
        <strain evidence="1 2">RL17-338-BIC-A</strain>
    </source>
</reference>
<dbReference type="Proteomes" id="UP001629432">
    <property type="component" value="Unassembled WGS sequence"/>
</dbReference>
<dbReference type="EMBL" id="JAQQCF010000040">
    <property type="protein sequence ID" value="MFM0641437.1"/>
    <property type="molecule type" value="Genomic_DNA"/>
</dbReference>